<dbReference type="EMBL" id="JBHSMF010000009">
    <property type="protein sequence ID" value="MFC5499493.1"/>
    <property type="molecule type" value="Genomic_DNA"/>
</dbReference>
<dbReference type="RefSeq" id="WP_376851715.1">
    <property type="nucleotide sequence ID" value="NZ_JBHSMF010000009.1"/>
</dbReference>
<reference evidence="4" key="1">
    <citation type="journal article" date="2019" name="Int. J. Syst. Evol. Microbiol.">
        <title>The Global Catalogue of Microorganisms (GCM) 10K type strain sequencing project: providing services to taxonomists for standard genome sequencing and annotation.</title>
        <authorList>
            <consortium name="The Broad Institute Genomics Platform"/>
            <consortium name="The Broad Institute Genome Sequencing Center for Infectious Disease"/>
            <person name="Wu L."/>
            <person name="Ma J."/>
        </authorList>
    </citation>
    <scope>NUCLEOTIDE SEQUENCE [LARGE SCALE GENOMIC DNA]</scope>
    <source>
        <strain evidence="4">CCUG 57401</strain>
    </source>
</reference>
<feature type="transmembrane region" description="Helical" evidence="1">
    <location>
        <begin position="170"/>
        <end position="187"/>
    </location>
</feature>
<evidence type="ECO:0000313" key="4">
    <source>
        <dbReference type="Proteomes" id="UP001596037"/>
    </source>
</evidence>
<accession>A0ABW0NK08</accession>
<feature type="transmembrane region" description="Helical" evidence="1">
    <location>
        <begin position="88"/>
        <end position="110"/>
    </location>
</feature>
<keyword evidence="3" id="KW-0808">Transferase</keyword>
<keyword evidence="1" id="KW-0472">Membrane</keyword>
<dbReference type="GO" id="GO:0016740">
    <property type="term" value="F:transferase activity"/>
    <property type="evidence" value="ECO:0007669"/>
    <property type="project" value="UniProtKB-KW"/>
</dbReference>
<organism evidence="3 4">
    <name type="scientific">Caenimonas terrae</name>
    <dbReference type="NCBI Taxonomy" id="696074"/>
    <lineage>
        <taxon>Bacteria</taxon>
        <taxon>Pseudomonadati</taxon>
        <taxon>Pseudomonadota</taxon>
        <taxon>Betaproteobacteria</taxon>
        <taxon>Burkholderiales</taxon>
        <taxon>Comamonadaceae</taxon>
        <taxon>Caenimonas</taxon>
    </lineage>
</organism>
<keyword evidence="4" id="KW-1185">Reference proteome</keyword>
<sequence>MSLKLFRSTGYSSILGPGETRVAPHPAWLVLAVSLWIGFVCNVALWRQLRGMDGATGLGRALLAGALIAGTCGAVLSLLGWRRSLKRVATVMLLLAALVAACIWVQGLPLDRTLLEQGLRALVLPSWPSLLRWQFPALLIALGVVPALWLSQWRLRRLAAKQQMSANMTGLAVGIATMVLVGWFLLARG</sequence>
<dbReference type="Pfam" id="PF08019">
    <property type="entry name" value="EptA_B_N"/>
    <property type="match status" value="1"/>
</dbReference>
<feature type="domain" description="Phosphoethanolamine transferase N-terminal" evidence="2">
    <location>
        <begin position="73"/>
        <end position="182"/>
    </location>
</feature>
<protein>
    <submittedName>
        <fullName evidence="3">Phosphoethanolamine transferase domain-containing protein</fullName>
    </submittedName>
</protein>
<proteinExistence type="predicted"/>
<keyword evidence="1" id="KW-0812">Transmembrane</keyword>
<dbReference type="Proteomes" id="UP001596037">
    <property type="component" value="Unassembled WGS sequence"/>
</dbReference>
<evidence type="ECO:0000259" key="2">
    <source>
        <dbReference type="Pfam" id="PF08019"/>
    </source>
</evidence>
<comment type="caution">
    <text evidence="3">The sequence shown here is derived from an EMBL/GenBank/DDBJ whole genome shotgun (WGS) entry which is preliminary data.</text>
</comment>
<feature type="transmembrane region" description="Helical" evidence="1">
    <location>
        <begin position="130"/>
        <end position="150"/>
    </location>
</feature>
<feature type="transmembrane region" description="Helical" evidence="1">
    <location>
        <begin position="58"/>
        <end position="81"/>
    </location>
</feature>
<name>A0ABW0NK08_9BURK</name>
<dbReference type="InterPro" id="IPR012549">
    <property type="entry name" value="EptA-like_N"/>
</dbReference>
<evidence type="ECO:0000256" key="1">
    <source>
        <dbReference type="SAM" id="Phobius"/>
    </source>
</evidence>
<evidence type="ECO:0000313" key="3">
    <source>
        <dbReference type="EMBL" id="MFC5499493.1"/>
    </source>
</evidence>
<gene>
    <name evidence="3" type="ORF">ACFPOE_18250</name>
</gene>
<feature type="transmembrane region" description="Helical" evidence="1">
    <location>
        <begin position="27"/>
        <end position="46"/>
    </location>
</feature>
<keyword evidence="1" id="KW-1133">Transmembrane helix</keyword>